<accession>U1I3Q5</accession>
<evidence type="ECO:0000313" key="2">
    <source>
        <dbReference type="Proteomes" id="UP000019373"/>
    </source>
</evidence>
<name>U1I3Q5_ENDPU</name>
<protein>
    <submittedName>
        <fullName evidence="1">Uncharacterized protein</fullName>
    </submittedName>
</protein>
<dbReference type="GeneID" id="19237267"/>
<dbReference type="RefSeq" id="XP_007785886.1">
    <property type="nucleotide sequence ID" value="XM_007787696.1"/>
</dbReference>
<sequence length="205" mass="24242">MEALRLLEKFAREQRQRNEKTARALGFASWEERARIQDERSARLNALYHKQRGEECARLGITMEELDRRDPQNFVPDSWEPDVVVTARTLCLQDLTMFDNLSDHPIPFFGPKALIDYRSQELMPFLQNRNRVTIEELRIEPGDSSRRLDQEMLEDFWAVEFQQTLADPPIWAKETRYYRRFCMPVVCTQKKHIPCYLRPALGPPA</sequence>
<evidence type="ECO:0000313" key="1">
    <source>
        <dbReference type="EMBL" id="ERF76674.1"/>
    </source>
</evidence>
<keyword evidence="2" id="KW-1185">Reference proteome</keyword>
<dbReference type="EMBL" id="KE720721">
    <property type="protein sequence ID" value="ERF76674.1"/>
    <property type="molecule type" value="Genomic_DNA"/>
</dbReference>
<dbReference type="OrthoDB" id="5389781at2759"/>
<dbReference type="HOGENOM" id="CLU_1337506_0_0_1"/>
<dbReference type="Proteomes" id="UP000019373">
    <property type="component" value="Unassembled WGS sequence"/>
</dbReference>
<gene>
    <name evidence="1" type="ORF">EPUS_02213</name>
</gene>
<proteinExistence type="predicted"/>
<reference evidence="2" key="1">
    <citation type="journal article" date="2014" name="BMC Genomics">
        <title>Genome characteristics reveal the impact of lichenization on lichen-forming fungus Endocarpon pusillum Hedwig (Verrucariales, Ascomycota).</title>
        <authorList>
            <person name="Wang Y.-Y."/>
            <person name="Liu B."/>
            <person name="Zhang X.-Y."/>
            <person name="Zhou Q.-M."/>
            <person name="Zhang T."/>
            <person name="Li H."/>
            <person name="Yu Y.-F."/>
            <person name="Zhang X.-L."/>
            <person name="Hao X.-Y."/>
            <person name="Wang M."/>
            <person name="Wang L."/>
            <person name="Wei J.-C."/>
        </authorList>
    </citation>
    <scope>NUCLEOTIDE SEQUENCE [LARGE SCALE GENOMIC DNA]</scope>
    <source>
        <strain evidence="2">Z07020 / HMAS-L-300199</strain>
    </source>
</reference>
<organism evidence="1 2">
    <name type="scientific">Endocarpon pusillum (strain Z07020 / HMAS-L-300199)</name>
    <name type="common">Lichen-forming fungus</name>
    <dbReference type="NCBI Taxonomy" id="1263415"/>
    <lineage>
        <taxon>Eukaryota</taxon>
        <taxon>Fungi</taxon>
        <taxon>Dikarya</taxon>
        <taxon>Ascomycota</taxon>
        <taxon>Pezizomycotina</taxon>
        <taxon>Eurotiomycetes</taxon>
        <taxon>Chaetothyriomycetidae</taxon>
        <taxon>Verrucariales</taxon>
        <taxon>Verrucariaceae</taxon>
        <taxon>Endocarpon</taxon>
    </lineage>
</organism>
<dbReference type="AlphaFoldDB" id="U1I3Q5"/>